<accession>A0ABV7X1X8</accession>
<keyword evidence="3" id="KW-1185">Reference proteome</keyword>
<name>A0ABV7X1X8_9HYPH</name>
<feature type="chain" id="PRO_5047342128" evidence="1">
    <location>
        <begin position="24"/>
        <end position="370"/>
    </location>
</feature>
<protein>
    <submittedName>
        <fullName evidence="2">Uncharacterized protein</fullName>
    </submittedName>
</protein>
<organism evidence="2 3">
    <name type="scientific">Devosia honganensis</name>
    <dbReference type="NCBI Taxonomy" id="1610527"/>
    <lineage>
        <taxon>Bacteria</taxon>
        <taxon>Pseudomonadati</taxon>
        <taxon>Pseudomonadota</taxon>
        <taxon>Alphaproteobacteria</taxon>
        <taxon>Hyphomicrobiales</taxon>
        <taxon>Devosiaceae</taxon>
        <taxon>Devosia</taxon>
    </lineage>
</organism>
<proteinExistence type="predicted"/>
<dbReference type="RefSeq" id="WP_380096859.1">
    <property type="nucleotide sequence ID" value="NZ_JBHRYD010000007.1"/>
</dbReference>
<evidence type="ECO:0000313" key="3">
    <source>
        <dbReference type="Proteomes" id="UP001595613"/>
    </source>
</evidence>
<dbReference type="Proteomes" id="UP001595613">
    <property type="component" value="Unassembled WGS sequence"/>
</dbReference>
<keyword evidence="1" id="KW-0732">Signal</keyword>
<sequence length="370" mass="40492">MKHLLAALFTAVLAVFAAQPVMAQESGLHVTPTVLMHSDMAALRGFIPSGWRSEGGLTWGDPCNAYGYNVNWTARSPDGRYGLGFFPSLGWGRGEFSNCRQTPFTSLEDLLTYEAQAIWPDARMIDFRRRPDIVGGQAVPAEFPGLGISAPGISMQSWLDAGEAMFAFTGSDGQDMRGAILGSALFSRSVLDPAASGLMIDPSLFPGLPMPAPPPAQTFLGGSSEWSFVVWAPAGHLDLAASEAIRKSFLPTGEWSDFILQHRAVIDGQNIQGAAERAEIRRRTNAEIAGIIMDGYNERMAIQDRMHRETMEAVRGVETYLDTSGRPVQLDYNYRNAWQLQDGSYFLTNDDNFNPNSVFNMDGRQLQAAP</sequence>
<evidence type="ECO:0000313" key="2">
    <source>
        <dbReference type="EMBL" id="MFC3705134.1"/>
    </source>
</evidence>
<reference evidence="3" key="1">
    <citation type="journal article" date="2019" name="Int. J. Syst. Evol. Microbiol.">
        <title>The Global Catalogue of Microorganisms (GCM) 10K type strain sequencing project: providing services to taxonomists for standard genome sequencing and annotation.</title>
        <authorList>
            <consortium name="The Broad Institute Genomics Platform"/>
            <consortium name="The Broad Institute Genome Sequencing Center for Infectious Disease"/>
            <person name="Wu L."/>
            <person name="Ma J."/>
        </authorList>
    </citation>
    <scope>NUCLEOTIDE SEQUENCE [LARGE SCALE GENOMIC DNA]</scope>
    <source>
        <strain evidence="3">KCTC 42281</strain>
    </source>
</reference>
<comment type="caution">
    <text evidence="2">The sequence shown here is derived from an EMBL/GenBank/DDBJ whole genome shotgun (WGS) entry which is preliminary data.</text>
</comment>
<gene>
    <name evidence="2" type="ORF">ACFOOL_10235</name>
</gene>
<evidence type="ECO:0000256" key="1">
    <source>
        <dbReference type="SAM" id="SignalP"/>
    </source>
</evidence>
<feature type="signal peptide" evidence="1">
    <location>
        <begin position="1"/>
        <end position="23"/>
    </location>
</feature>
<dbReference type="EMBL" id="JBHRYD010000007">
    <property type="protein sequence ID" value="MFC3705134.1"/>
    <property type="molecule type" value="Genomic_DNA"/>
</dbReference>